<proteinExistence type="predicted"/>
<dbReference type="EMBL" id="KV700127">
    <property type="protein sequence ID" value="OCF33163.1"/>
    <property type="molecule type" value="Genomic_DNA"/>
</dbReference>
<accession>A0A1B9GQ76</accession>
<keyword evidence="3" id="KW-1185">Reference proteome</keyword>
<evidence type="ECO:0000256" key="1">
    <source>
        <dbReference type="SAM" id="SignalP"/>
    </source>
</evidence>
<reference evidence="3" key="2">
    <citation type="submission" date="2013-12" db="EMBL/GenBank/DDBJ databases">
        <title>Evolution of pathogenesis and genome organization in the Tremellales.</title>
        <authorList>
            <person name="Cuomo C."/>
            <person name="Litvintseva A."/>
            <person name="Heitman J."/>
            <person name="Chen Y."/>
            <person name="Sun S."/>
            <person name="Springer D."/>
            <person name="Dromer F."/>
            <person name="Young S."/>
            <person name="Zeng Q."/>
            <person name="Chapman S."/>
            <person name="Gujja S."/>
            <person name="Saif S."/>
            <person name="Birren B."/>
        </authorList>
    </citation>
    <scope>NUCLEOTIDE SEQUENCE [LARGE SCALE GENOMIC DNA]</scope>
    <source>
        <strain evidence="3">BCC8398</strain>
    </source>
</reference>
<dbReference type="Proteomes" id="UP000092666">
    <property type="component" value="Unassembled WGS sequence"/>
</dbReference>
<keyword evidence="1" id="KW-0732">Signal</keyword>
<organism evidence="2 3">
    <name type="scientific">Kwoniella heveanensis BCC8398</name>
    <dbReference type="NCBI Taxonomy" id="1296120"/>
    <lineage>
        <taxon>Eukaryota</taxon>
        <taxon>Fungi</taxon>
        <taxon>Dikarya</taxon>
        <taxon>Basidiomycota</taxon>
        <taxon>Agaricomycotina</taxon>
        <taxon>Tremellomycetes</taxon>
        <taxon>Tremellales</taxon>
        <taxon>Cryptococcaceae</taxon>
        <taxon>Kwoniella</taxon>
    </lineage>
</organism>
<evidence type="ECO:0000313" key="2">
    <source>
        <dbReference type="EMBL" id="OCF33163.1"/>
    </source>
</evidence>
<gene>
    <name evidence="2" type="ORF">I316_05208</name>
</gene>
<evidence type="ECO:0000313" key="3">
    <source>
        <dbReference type="Proteomes" id="UP000092666"/>
    </source>
</evidence>
<dbReference type="AlphaFoldDB" id="A0A1B9GQ76"/>
<name>A0A1B9GQ76_9TREE</name>
<feature type="chain" id="PRO_5008627247" evidence="1">
    <location>
        <begin position="19"/>
        <end position="190"/>
    </location>
</feature>
<reference evidence="2 3" key="1">
    <citation type="submission" date="2013-07" db="EMBL/GenBank/DDBJ databases">
        <title>The Genome Sequence of Cryptococcus heveanensis BCC8398.</title>
        <authorList>
            <consortium name="The Broad Institute Genome Sequencing Platform"/>
            <person name="Cuomo C."/>
            <person name="Litvintseva A."/>
            <person name="Chen Y."/>
            <person name="Heitman J."/>
            <person name="Sun S."/>
            <person name="Springer D."/>
            <person name="Dromer F."/>
            <person name="Young S.K."/>
            <person name="Zeng Q."/>
            <person name="Gargeya S."/>
            <person name="Fitzgerald M."/>
            <person name="Abouelleil A."/>
            <person name="Alvarado L."/>
            <person name="Berlin A.M."/>
            <person name="Chapman S.B."/>
            <person name="Dewar J."/>
            <person name="Goldberg J."/>
            <person name="Griggs A."/>
            <person name="Gujja S."/>
            <person name="Hansen M."/>
            <person name="Howarth C."/>
            <person name="Imamovic A."/>
            <person name="Larimer J."/>
            <person name="McCowan C."/>
            <person name="Murphy C."/>
            <person name="Pearson M."/>
            <person name="Priest M."/>
            <person name="Roberts A."/>
            <person name="Saif S."/>
            <person name="Shea T."/>
            <person name="Sykes S."/>
            <person name="Wortman J."/>
            <person name="Nusbaum C."/>
            <person name="Birren B."/>
        </authorList>
    </citation>
    <scope>NUCLEOTIDE SEQUENCE [LARGE SCALE GENOMIC DNA]</scope>
    <source>
        <strain evidence="2 3">BCC8398</strain>
    </source>
</reference>
<protein>
    <submittedName>
        <fullName evidence="2">Uncharacterized protein</fullName>
    </submittedName>
</protein>
<dbReference type="OrthoDB" id="2573925at2759"/>
<sequence>MRASTFLIALGFIGTSFAAPTPLAQPQPQPVAPILFAKDPLAIHKRADVPDVPDTAAIEIDAEDQNKDVVEIEVQAEVASAAATASSSTSVESAVVVPLAESSAVSAVAEPSTESESEAEKEEPCVSICGVQRVEGAKSEREALCSVFGLQATLACAKCIDETWPETTWEDSAMAEYERIVSACDDSPQT</sequence>
<feature type="signal peptide" evidence="1">
    <location>
        <begin position="1"/>
        <end position="18"/>
    </location>
</feature>